<evidence type="ECO:0000313" key="1">
    <source>
        <dbReference type="EMBL" id="SIS03635.1"/>
    </source>
</evidence>
<dbReference type="AlphaFoldDB" id="A0A1N7FTR9"/>
<dbReference type="Proteomes" id="UP000186019">
    <property type="component" value="Unassembled WGS sequence"/>
</dbReference>
<dbReference type="Gene3D" id="2.60.120.10">
    <property type="entry name" value="Jelly Rolls"/>
    <property type="match status" value="1"/>
</dbReference>
<dbReference type="RefSeq" id="WP_076532089.1">
    <property type="nucleotide sequence ID" value="NZ_FOAC01000001.1"/>
</dbReference>
<dbReference type="PANTHER" id="PTHR37943:SF1">
    <property type="entry name" value="PROTEIN VES"/>
    <property type="match status" value="1"/>
</dbReference>
<accession>A0A1N7FTR9</accession>
<proteinExistence type="predicted"/>
<organism evidence="1 2">
    <name type="scientific">Roseovarius nanhaiticus</name>
    <dbReference type="NCBI Taxonomy" id="573024"/>
    <lineage>
        <taxon>Bacteria</taxon>
        <taxon>Pseudomonadati</taxon>
        <taxon>Pseudomonadota</taxon>
        <taxon>Alphaproteobacteria</taxon>
        <taxon>Rhodobacterales</taxon>
        <taxon>Roseobacteraceae</taxon>
        <taxon>Roseovarius</taxon>
    </lineage>
</organism>
<gene>
    <name evidence="1" type="ORF">SAMN05421666_1358</name>
</gene>
<dbReference type="CDD" id="cd20293">
    <property type="entry name" value="cupin_HutD_N"/>
    <property type="match status" value="1"/>
</dbReference>
<sequence>MDVLKGTDLVDVPWKNGGGITRKIARGSSADRVVWTLSRADVANEGPFSNFEGLQRILTVVSGSGMDLVHADGALTAAPCLPVAFDGDLPVASRLHDGPLTDLNLMFDPTVCTGCVTPHHGADDPVLTPPKTGLMAIHVVAGHPEIGDRPYAIADTVFVTDRVSLRLAKGDAVLEIALDYGDQSADITLAIAPL</sequence>
<dbReference type="InterPro" id="IPR010282">
    <property type="entry name" value="Uncharacterised_HutD/Ves"/>
</dbReference>
<keyword evidence="2" id="KW-1185">Reference proteome</keyword>
<dbReference type="Pfam" id="PF05962">
    <property type="entry name" value="HutD"/>
    <property type="match status" value="1"/>
</dbReference>
<dbReference type="OrthoDB" id="9800082at2"/>
<protein>
    <recommendedName>
        <fullName evidence="3">HutD protein</fullName>
    </recommendedName>
</protein>
<dbReference type="SUPFAM" id="SSF51182">
    <property type="entry name" value="RmlC-like cupins"/>
    <property type="match status" value="1"/>
</dbReference>
<evidence type="ECO:0000313" key="2">
    <source>
        <dbReference type="Proteomes" id="UP000186019"/>
    </source>
</evidence>
<dbReference type="InterPro" id="IPR014710">
    <property type="entry name" value="RmlC-like_jellyroll"/>
</dbReference>
<name>A0A1N7FTR9_9RHOB</name>
<dbReference type="STRING" id="573024.SAMN05216208_0778"/>
<dbReference type="InterPro" id="IPR011051">
    <property type="entry name" value="RmlC_Cupin_sf"/>
</dbReference>
<dbReference type="PANTHER" id="PTHR37943">
    <property type="entry name" value="PROTEIN VES"/>
    <property type="match status" value="1"/>
</dbReference>
<dbReference type="EMBL" id="FTNV01000001">
    <property type="protein sequence ID" value="SIS03635.1"/>
    <property type="molecule type" value="Genomic_DNA"/>
</dbReference>
<evidence type="ECO:0008006" key="3">
    <source>
        <dbReference type="Google" id="ProtNLM"/>
    </source>
</evidence>
<reference evidence="2" key="1">
    <citation type="submission" date="2017-01" db="EMBL/GenBank/DDBJ databases">
        <authorList>
            <person name="Varghese N."/>
            <person name="Submissions S."/>
        </authorList>
    </citation>
    <scope>NUCLEOTIDE SEQUENCE [LARGE SCALE GENOMIC DNA]</scope>
    <source>
        <strain evidence="2">DSM 29590</strain>
    </source>
</reference>